<dbReference type="InterPro" id="IPR020843">
    <property type="entry name" value="ER"/>
</dbReference>
<dbReference type="PANTHER" id="PTHR43677">
    <property type="entry name" value="SHORT-CHAIN DEHYDROGENASE/REDUCTASE"/>
    <property type="match status" value="1"/>
</dbReference>
<dbReference type="EMBL" id="JAAWWK010000002">
    <property type="protein sequence ID" value="NKI16813.1"/>
    <property type="molecule type" value="Genomic_DNA"/>
</dbReference>
<proteinExistence type="predicted"/>
<dbReference type="SMART" id="SM00829">
    <property type="entry name" value="PKS_ER"/>
    <property type="match status" value="1"/>
</dbReference>
<feature type="domain" description="Enoyl reductase (ER)" evidence="1">
    <location>
        <begin position="11"/>
        <end position="336"/>
    </location>
</feature>
<dbReference type="InterPro" id="IPR036291">
    <property type="entry name" value="NAD(P)-bd_dom_sf"/>
</dbReference>
<dbReference type="SUPFAM" id="SSF50129">
    <property type="entry name" value="GroES-like"/>
    <property type="match status" value="1"/>
</dbReference>
<protein>
    <submittedName>
        <fullName evidence="2">Zinc-binding dehydrogenase</fullName>
    </submittedName>
</protein>
<evidence type="ECO:0000313" key="2">
    <source>
        <dbReference type="EMBL" id="NKI16813.1"/>
    </source>
</evidence>
<evidence type="ECO:0000259" key="1">
    <source>
        <dbReference type="SMART" id="SM00829"/>
    </source>
</evidence>
<accession>A0ABX1GCF7</accession>
<evidence type="ECO:0000313" key="3">
    <source>
        <dbReference type="Proteomes" id="UP000765845"/>
    </source>
</evidence>
<dbReference type="Proteomes" id="UP000765845">
    <property type="component" value="Unassembled WGS sequence"/>
</dbReference>
<reference evidence="2 3" key="1">
    <citation type="submission" date="2020-04" db="EMBL/GenBank/DDBJ databases">
        <authorList>
            <person name="Yoon J."/>
        </authorList>
    </citation>
    <scope>NUCLEOTIDE SEQUENCE [LARGE SCALE GENOMIC DNA]</scope>
    <source>
        <strain evidence="2 3">KMU-166</strain>
    </source>
</reference>
<dbReference type="Gene3D" id="3.40.50.720">
    <property type="entry name" value="NAD(P)-binding Rossmann-like Domain"/>
    <property type="match status" value="1"/>
</dbReference>
<dbReference type="CDD" id="cd08273">
    <property type="entry name" value="MDR8"/>
    <property type="match status" value="1"/>
</dbReference>
<dbReference type="RefSeq" id="WP_168449363.1">
    <property type="nucleotide sequence ID" value="NZ_JAAWWK010000002.1"/>
</dbReference>
<name>A0ABX1GCF7_9GAMM</name>
<dbReference type="Pfam" id="PF13602">
    <property type="entry name" value="ADH_zinc_N_2"/>
    <property type="match status" value="1"/>
</dbReference>
<comment type="caution">
    <text evidence="2">The sequence shown here is derived from an EMBL/GenBank/DDBJ whole genome shotgun (WGS) entry which is preliminary data.</text>
</comment>
<gene>
    <name evidence="2" type="ORF">HCU74_05180</name>
</gene>
<keyword evidence="3" id="KW-1185">Reference proteome</keyword>
<dbReference type="Gene3D" id="3.90.180.10">
    <property type="entry name" value="Medium-chain alcohol dehydrogenases, catalytic domain"/>
    <property type="match status" value="1"/>
</dbReference>
<dbReference type="PANTHER" id="PTHR43677:SF4">
    <property type="entry name" value="QUINONE OXIDOREDUCTASE-LIKE PROTEIN 2"/>
    <property type="match status" value="1"/>
</dbReference>
<dbReference type="InterPro" id="IPR051397">
    <property type="entry name" value="Zn-ADH-like_protein"/>
</dbReference>
<dbReference type="SUPFAM" id="SSF51735">
    <property type="entry name" value="NAD(P)-binding Rossmann-fold domains"/>
    <property type="match status" value="1"/>
</dbReference>
<sequence>MYRRIVLKKFGGPEQLELREEPVLPEPSVGQLRVKVSAAGVGFTDTIVRQGQYVGVKDKPPFTPGYDWYGVVDAVGDGVEGFAIGDTVADMPVIGSYTEYLCVAADRVVKTPPGLDPAEAVAMILSYTTAYQMLHREVSLTPGQSCLIHAAGGAVGTAVLELGRMMGLTLYGTGSPSKKAVIEGFGAHHIDYTRGDVQAQLMAATDGQGVDLVLDTLGAHSWTESYRCLKKGGTLLGFGAMHLTTGQASTASVIMGFAKLLALWKCLPDGRHTGFYNIQSRREKHPEEFKADVAELLGWLAQGKLKPVVSARCTMADIGALHRRLDSGDVVGKAALLMG</sequence>
<dbReference type="InterPro" id="IPR011032">
    <property type="entry name" value="GroES-like_sf"/>
</dbReference>
<organism evidence="2 3">
    <name type="scientific">Spongiibacter thalassae</name>
    <dbReference type="NCBI Taxonomy" id="2721624"/>
    <lineage>
        <taxon>Bacteria</taxon>
        <taxon>Pseudomonadati</taxon>
        <taxon>Pseudomonadota</taxon>
        <taxon>Gammaproteobacteria</taxon>
        <taxon>Cellvibrionales</taxon>
        <taxon>Spongiibacteraceae</taxon>
        <taxon>Spongiibacter</taxon>
    </lineage>
</organism>
<dbReference type="Pfam" id="PF08240">
    <property type="entry name" value="ADH_N"/>
    <property type="match status" value="1"/>
</dbReference>
<dbReference type="InterPro" id="IPR013154">
    <property type="entry name" value="ADH-like_N"/>
</dbReference>